<dbReference type="AlphaFoldDB" id="A0A0W0Y6T5"/>
<name>A0A0W0Y6T5_9GAMM</name>
<keyword evidence="2" id="KW-1185">Reference proteome</keyword>
<dbReference type="EMBL" id="LNYS01000006">
    <property type="protein sequence ID" value="KTD52302.1"/>
    <property type="molecule type" value="Genomic_DNA"/>
</dbReference>
<proteinExistence type="predicted"/>
<dbReference type="RefSeq" id="WP_058507223.1">
    <property type="nucleotide sequence ID" value="NZ_CAAAIK010000003.1"/>
</dbReference>
<evidence type="ECO:0000313" key="1">
    <source>
        <dbReference type="EMBL" id="KTD52302.1"/>
    </source>
</evidence>
<organism evidence="1 2">
    <name type="scientific">Legionella quinlivanii</name>
    <dbReference type="NCBI Taxonomy" id="45073"/>
    <lineage>
        <taxon>Bacteria</taxon>
        <taxon>Pseudomonadati</taxon>
        <taxon>Pseudomonadota</taxon>
        <taxon>Gammaproteobacteria</taxon>
        <taxon>Legionellales</taxon>
        <taxon>Legionellaceae</taxon>
        <taxon>Legionella</taxon>
    </lineage>
</organism>
<evidence type="ECO:0008006" key="3">
    <source>
        <dbReference type="Google" id="ProtNLM"/>
    </source>
</evidence>
<gene>
    <name evidence="1" type="ORF">Lqui_1146</name>
</gene>
<protein>
    <recommendedName>
        <fullName evidence="3">N-acetyltransferase domain-containing protein</fullName>
    </recommendedName>
</protein>
<comment type="caution">
    <text evidence="1">The sequence shown here is derived from an EMBL/GenBank/DDBJ whole genome shotgun (WGS) entry which is preliminary data.</text>
</comment>
<accession>A0A0W0Y6T5</accession>
<dbReference type="STRING" id="45073.Lqui_1146"/>
<dbReference type="OrthoDB" id="5640016at2"/>
<sequence>MIESIISRTDIILLPSEKDKLAGLIKLLENFTARHYQLSSPEQFRNEVLGVEKPGALALYYDQFNHLTGFTRVCRQVIYPKSKAVIAYWGGTYYNQRVNPGFVAAKFGLAHAMKDKLAHPEEEFIYFAHTNTPSRYQFLNSFNHNIYPKPDTRTPDYVLERADCLINDNHWVPHSEHSMVIKNHVALTNGIDPHFDDRNHLHNYYVSINPNYHLGNSLLVYLPLNLATIGMGIKQVVSTPSLL</sequence>
<evidence type="ECO:0000313" key="2">
    <source>
        <dbReference type="Proteomes" id="UP000054618"/>
    </source>
</evidence>
<dbReference type="Proteomes" id="UP000054618">
    <property type="component" value="Unassembled WGS sequence"/>
</dbReference>
<dbReference type="PATRIC" id="fig|45073.5.peg.1210"/>
<reference evidence="1 2" key="1">
    <citation type="submission" date="2015-11" db="EMBL/GenBank/DDBJ databases">
        <title>Genomic analysis of 38 Legionella species identifies large and diverse effector repertoires.</title>
        <authorList>
            <person name="Burstein D."/>
            <person name="Amaro F."/>
            <person name="Zusman T."/>
            <person name="Lifshitz Z."/>
            <person name="Cohen O."/>
            <person name="Gilbert J.A."/>
            <person name="Pupko T."/>
            <person name="Shuman H.A."/>
            <person name="Segal G."/>
        </authorList>
    </citation>
    <scope>NUCLEOTIDE SEQUENCE [LARGE SCALE GENOMIC DNA]</scope>
    <source>
        <strain evidence="1 2">CDC#1442-AUS-E</strain>
    </source>
</reference>